<dbReference type="InterPro" id="IPR050365">
    <property type="entry name" value="TIM50"/>
</dbReference>
<dbReference type="PANTHER" id="PTHR12210">
    <property type="entry name" value="DULLARD PROTEIN PHOSPHATASE"/>
    <property type="match status" value="1"/>
</dbReference>
<proteinExistence type="inferred from homology"/>
<dbReference type="GO" id="GO:0005744">
    <property type="term" value="C:TIM23 mitochondrial import inner membrane translocase complex"/>
    <property type="evidence" value="ECO:0007669"/>
    <property type="project" value="UniProtKB-UniRule"/>
</dbReference>
<dbReference type="SUPFAM" id="SSF56784">
    <property type="entry name" value="HAD-like"/>
    <property type="match status" value="1"/>
</dbReference>
<comment type="similarity">
    <text evidence="1">Belongs to the TIM50 family.</text>
</comment>
<feature type="region of interest" description="Disordered" evidence="2">
    <location>
        <begin position="34"/>
        <end position="59"/>
    </location>
</feature>
<dbReference type="GO" id="GO:0015031">
    <property type="term" value="P:protein transport"/>
    <property type="evidence" value="ECO:0007669"/>
    <property type="project" value="UniProtKB-KW"/>
</dbReference>
<keyword evidence="1" id="KW-1133">Transmembrane helix</keyword>
<dbReference type="InterPro" id="IPR036412">
    <property type="entry name" value="HAD-like_sf"/>
</dbReference>
<evidence type="ECO:0000313" key="4">
    <source>
        <dbReference type="EMBL" id="OAO12862.1"/>
    </source>
</evidence>
<dbReference type="STRING" id="478820.A0A196S9T8"/>
<keyword evidence="5" id="KW-1185">Reference proteome</keyword>
<comment type="caution">
    <text evidence="4">The sequence shown here is derived from an EMBL/GenBank/DDBJ whole genome shotgun (WGS) entry which is preliminary data.</text>
</comment>
<dbReference type="InterPro" id="IPR023214">
    <property type="entry name" value="HAD_sf"/>
</dbReference>
<dbReference type="AlphaFoldDB" id="A0A196S9T8"/>
<keyword evidence="1" id="KW-0496">Mitochondrion</keyword>
<dbReference type="Pfam" id="PF03031">
    <property type="entry name" value="NIF"/>
    <property type="match status" value="1"/>
</dbReference>
<sequence>MQRLSSVANKTGSLSASCERAFVRSFAEAKPQIPRKAAPGAIPRKAAPGAIPRKAGSNQKLTTRMSDKVAYPVFGTCGVIAGLAVYEVFRCTKSDHTFVEQMKLDYETIKGRITGLWKMNTEVTANDLFPERIGPDGKPLRTLIIDLEDTLMTDEWDAVNGERHIRRPGLDKMLMYLSSMYDIYIISNMDASFGMTLMPDIDKNHVCSGYLYSDSMKLRKGTRVKDISYFSRDPGRVIIIDDNINANEQKENVMVVKPFKNVKRVKDTTLLDLIPVLEDIYMSDVEDVRDYIKDLGDEDAITGFRNLQTKREEEAKEERQKALLQQINIFKPDENENADASLTLLSDPELEGFAPALAANNMQQMMDASAGAFSSAKMSKTDHLKYIPVEINGEKPEGFTTYWQREYLKKKEAMLEQQQRMMEMQSLAMQELKGEEM</sequence>
<comment type="subcellular location">
    <subcellularLocation>
        <location evidence="1">Mitochondrion inner membrane</location>
        <topology evidence="1">Single-pass membrane protein</topology>
    </subcellularLocation>
</comment>
<dbReference type="PROSITE" id="PS50969">
    <property type="entry name" value="FCP1"/>
    <property type="match status" value="1"/>
</dbReference>
<dbReference type="OrthoDB" id="287041at2759"/>
<reference evidence="4 5" key="1">
    <citation type="submission" date="2016-05" db="EMBL/GenBank/DDBJ databases">
        <title>Nuclear genome of Blastocystis sp. subtype 1 NandII.</title>
        <authorList>
            <person name="Gentekaki E."/>
            <person name="Curtis B."/>
            <person name="Stairs C."/>
            <person name="Eme L."/>
            <person name="Herman E."/>
            <person name="Klimes V."/>
            <person name="Arias M.C."/>
            <person name="Elias M."/>
            <person name="Hilliou F."/>
            <person name="Klute M."/>
            <person name="Malik S.-B."/>
            <person name="Pightling A."/>
            <person name="Rachubinski R."/>
            <person name="Salas D."/>
            <person name="Schlacht A."/>
            <person name="Suga H."/>
            <person name="Archibald J."/>
            <person name="Ball S.G."/>
            <person name="Clark G."/>
            <person name="Dacks J."/>
            <person name="Van Der Giezen M."/>
            <person name="Tsaousis A."/>
            <person name="Roger A."/>
        </authorList>
    </citation>
    <scope>NUCLEOTIDE SEQUENCE [LARGE SCALE GENOMIC DNA]</scope>
    <source>
        <strain evidence="5">ATCC 50177 / NandII</strain>
    </source>
</reference>
<keyword evidence="1" id="KW-0811">Translocation</keyword>
<gene>
    <name evidence="4" type="ORF">AV274_5462</name>
</gene>
<evidence type="ECO:0000313" key="5">
    <source>
        <dbReference type="Proteomes" id="UP000078348"/>
    </source>
</evidence>
<dbReference type="Proteomes" id="UP000078348">
    <property type="component" value="Unassembled WGS sequence"/>
</dbReference>
<feature type="domain" description="FCP1 homology" evidence="3">
    <location>
        <begin position="136"/>
        <end position="280"/>
    </location>
</feature>
<evidence type="ECO:0000259" key="3">
    <source>
        <dbReference type="PROSITE" id="PS50969"/>
    </source>
</evidence>
<organism evidence="4 5">
    <name type="scientific">Blastocystis sp. subtype 1 (strain ATCC 50177 / NandII)</name>
    <dbReference type="NCBI Taxonomy" id="478820"/>
    <lineage>
        <taxon>Eukaryota</taxon>
        <taxon>Sar</taxon>
        <taxon>Stramenopiles</taxon>
        <taxon>Bigyra</taxon>
        <taxon>Opalozoa</taxon>
        <taxon>Opalinata</taxon>
        <taxon>Blastocystidae</taxon>
        <taxon>Blastocystis</taxon>
    </lineage>
</organism>
<evidence type="ECO:0000256" key="2">
    <source>
        <dbReference type="SAM" id="MobiDB-lite"/>
    </source>
</evidence>
<dbReference type="InterPro" id="IPR004274">
    <property type="entry name" value="FCP1_dom"/>
</dbReference>
<keyword evidence="1" id="KW-0472">Membrane</keyword>
<comment type="subunit">
    <text evidence="1">Component of the TIM23 complex.</text>
</comment>
<dbReference type="EMBL" id="LXWW01000506">
    <property type="protein sequence ID" value="OAO12862.1"/>
    <property type="molecule type" value="Genomic_DNA"/>
</dbReference>
<comment type="function">
    <text evidence="1">Essential component of the TIM23 complex, a complex that mediates the translocation of transit peptide-containing proteins across the mitochondrial inner membrane.</text>
</comment>
<dbReference type="Gene3D" id="3.40.50.1000">
    <property type="entry name" value="HAD superfamily/HAD-like"/>
    <property type="match status" value="1"/>
</dbReference>
<keyword evidence="1" id="KW-0653">Protein transport</keyword>
<keyword evidence="1" id="KW-0813">Transport</keyword>
<dbReference type="SMART" id="SM00577">
    <property type="entry name" value="CPDc"/>
    <property type="match status" value="1"/>
</dbReference>
<name>A0A196S9T8_BLAHN</name>
<keyword evidence="1" id="KW-0809">Transit peptide</keyword>
<protein>
    <recommendedName>
        <fullName evidence="1">Mitochondrial import inner membrane translocase subunit TIM50</fullName>
    </recommendedName>
</protein>
<feature type="transmembrane region" description="Helical" evidence="1">
    <location>
        <begin position="69"/>
        <end position="89"/>
    </location>
</feature>
<evidence type="ECO:0000256" key="1">
    <source>
        <dbReference type="RuleBase" id="RU365079"/>
    </source>
</evidence>
<keyword evidence="1" id="KW-0812">Transmembrane</keyword>
<accession>A0A196S9T8</accession>